<dbReference type="InterPro" id="IPR011049">
    <property type="entry name" value="Serralysin-like_metalloprot_C"/>
</dbReference>
<evidence type="ECO:0008006" key="4">
    <source>
        <dbReference type="Google" id="ProtNLM"/>
    </source>
</evidence>
<evidence type="ECO:0000313" key="3">
    <source>
        <dbReference type="Proteomes" id="UP000054823"/>
    </source>
</evidence>
<dbReference type="EMBL" id="CYPW01000006">
    <property type="protein sequence ID" value="CUH51114.1"/>
    <property type="molecule type" value="Genomic_DNA"/>
</dbReference>
<reference evidence="2 3" key="1">
    <citation type="submission" date="2015-09" db="EMBL/GenBank/DDBJ databases">
        <authorList>
            <consortium name="Swine Surveillance"/>
        </authorList>
    </citation>
    <scope>NUCLEOTIDE SEQUENCE [LARGE SCALE GENOMIC DNA]</scope>
    <source>
        <strain evidence="2 3">CECT 7688</strain>
    </source>
</reference>
<dbReference type="STRING" id="321267.SHM7688_00547"/>
<keyword evidence="1" id="KW-0732">Signal</keyword>
<feature type="signal peptide" evidence="1">
    <location>
        <begin position="1"/>
        <end position="40"/>
    </location>
</feature>
<dbReference type="SUPFAM" id="SSF51120">
    <property type="entry name" value="beta-Roll"/>
    <property type="match status" value="1"/>
</dbReference>
<keyword evidence="3" id="KW-1185">Reference proteome</keyword>
<name>A0A0P1ELA8_9RHOB</name>
<feature type="chain" id="PRO_5006061645" description="Calcium-binding protein" evidence="1">
    <location>
        <begin position="41"/>
        <end position="1010"/>
    </location>
</feature>
<organism evidence="2 3">
    <name type="scientific">Shimia marina</name>
    <dbReference type="NCBI Taxonomy" id="321267"/>
    <lineage>
        <taxon>Bacteria</taxon>
        <taxon>Pseudomonadati</taxon>
        <taxon>Pseudomonadota</taxon>
        <taxon>Alphaproteobacteria</taxon>
        <taxon>Rhodobacterales</taxon>
        <taxon>Roseobacteraceae</taxon>
    </lineage>
</organism>
<dbReference type="AlphaFoldDB" id="A0A0P1ELA8"/>
<accession>A0A0P1ELA8</accession>
<evidence type="ECO:0000256" key="1">
    <source>
        <dbReference type="SAM" id="SignalP"/>
    </source>
</evidence>
<sequence>MTDLTKRLSTVPFVLRRAGRGLLCALIAVIMMAGLNTAQAQGTDGTASQPGAQTVYVYGNSLVHHLTETDETAAPHWMALLAQAAGTEFALDGQWGFLRDFANSGTPEANWRFAQVSRAWGRTYRNFADVPWDTVMITPANFIQYQAPERPYDGDNPDQASPVSATLAVMDRMQAELGPVRIAIYEGWADMGSQVRRFPPSARQLRKYHRFNAGEYHDWYDTYVAALRRARPEAQVDLIPVASVMAELLDGGVLDGLAAEVLYSDDAPHGTPTTYLLAGAITYVALFQSELPLEVDLPESIHADVRTYWEAVRDEIHRLVLKPAQAAAREVSPNTPFRTPPRDTSQLSSQGLAGVELAGLGLADPALAMGLSGISDWSTQQPFIDRMKTARPWVGHVEGQWGALSFEDLQDRGLVDETGWIWGLPEDIDSVESLLLTNQPEAATGLSGLYRVSWEGAGAVELTGRARVTQRGPNTLWFDFTPGEGHVGLKIREPDPERVGDYVRNITVIALPHIPLWEAGAVFNPDWLNVVDDLRMVRFMDWMDTNHSTQSRWEDRPLKSDFTYGWRGVPVEIMVRLANEIGADAWFTLPHLAEAAYITAFASYVRDHLDPELLTYAEYSNELWNWGFEQAQWALREGEARWGKGSDVQMQFAGMKAAEMAQLWGAAYGDQAAARLVRVIATHTGWPGYERGLLEAPLWQAEGNPAPVTQFDAYAVTGYFGVSLGLEEGAAQLQAWLAQARTVAEAEGAAQGLQRAALAAYVEAHQYDGVFAKAAEALRQGDVAEMLTEFMPYHAKKARELDLALVMYEGGSHVAGVGVQANDDTLTAFYTAFSASAELAEVYKDMLAAWRSLGGRSFNAFTDVGRPSKWGSWGHLRHLWDKTPRHDVLTAYNTAGPHWSTARAEHVFLHGGLYLGSEDADRLEGTGKRDILLGAGGNDVLVARGRGDLLHGGAGTDRAVLPGAQTDYAFSRDGARIRATAAGRSYLLTSIEAVAFESAPALVLPIGGLL</sequence>
<proteinExistence type="predicted"/>
<protein>
    <recommendedName>
        <fullName evidence="4">Calcium-binding protein</fullName>
    </recommendedName>
</protein>
<evidence type="ECO:0000313" key="2">
    <source>
        <dbReference type="EMBL" id="CUH51114.1"/>
    </source>
</evidence>
<dbReference type="Proteomes" id="UP000054823">
    <property type="component" value="Unassembled WGS sequence"/>
</dbReference>
<dbReference type="OrthoDB" id="7783360at2"/>
<gene>
    <name evidence="2" type="ORF">SHM7688_00547</name>
</gene>
<dbReference type="RefSeq" id="WP_058238475.1">
    <property type="nucleotide sequence ID" value="NZ_CYPW01000006.1"/>
</dbReference>
<dbReference type="Gene3D" id="2.150.10.10">
    <property type="entry name" value="Serralysin-like metalloprotease, C-terminal"/>
    <property type="match status" value="1"/>
</dbReference>